<feature type="domain" description="BTB" evidence="2">
    <location>
        <begin position="44"/>
        <end position="111"/>
    </location>
</feature>
<comment type="caution">
    <text evidence="3">The sequence shown here is derived from an EMBL/GenBank/DDBJ whole genome shotgun (WGS) entry which is preliminary data.</text>
</comment>
<dbReference type="AlphaFoldDB" id="A0A2B4SYY1"/>
<protein>
    <submittedName>
        <fullName evidence="3">Kelch-like protein 22</fullName>
    </submittedName>
</protein>
<dbReference type="SUPFAM" id="SSF54695">
    <property type="entry name" value="POZ domain"/>
    <property type="match status" value="2"/>
</dbReference>
<dbReference type="Pfam" id="PF00651">
    <property type="entry name" value="BTB"/>
    <property type="match status" value="2"/>
</dbReference>
<name>A0A2B4SYY1_STYPI</name>
<evidence type="ECO:0000313" key="3">
    <source>
        <dbReference type="EMBL" id="PFX33782.1"/>
    </source>
</evidence>
<organism evidence="3 4">
    <name type="scientific">Stylophora pistillata</name>
    <name type="common">Smooth cauliflower coral</name>
    <dbReference type="NCBI Taxonomy" id="50429"/>
    <lineage>
        <taxon>Eukaryota</taxon>
        <taxon>Metazoa</taxon>
        <taxon>Cnidaria</taxon>
        <taxon>Anthozoa</taxon>
        <taxon>Hexacorallia</taxon>
        <taxon>Scleractinia</taxon>
        <taxon>Astrocoeniina</taxon>
        <taxon>Pocilloporidae</taxon>
        <taxon>Stylophora</taxon>
    </lineage>
</organism>
<dbReference type="InterPro" id="IPR011333">
    <property type="entry name" value="SKP1/BTB/POZ_sf"/>
</dbReference>
<dbReference type="PROSITE" id="PS50097">
    <property type="entry name" value="BTB"/>
    <property type="match status" value="2"/>
</dbReference>
<proteinExistence type="predicted"/>
<dbReference type="Gene3D" id="3.30.710.10">
    <property type="entry name" value="Potassium Channel Kv1.1, Chain A"/>
    <property type="match status" value="2"/>
</dbReference>
<evidence type="ECO:0000259" key="2">
    <source>
        <dbReference type="PROSITE" id="PS50097"/>
    </source>
</evidence>
<dbReference type="SMART" id="SM00225">
    <property type="entry name" value="BTB"/>
    <property type="match status" value="2"/>
</dbReference>
<evidence type="ECO:0000313" key="4">
    <source>
        <dbReference type="Proteomes" id="UP000225706"/>
    </source>
</evidence>
<feature type="domain" description="BTB" evidence="2">
    <location>
        <begin position="257"/>
        <end position="321"/>
    </location>
</feature>
<dbReference type="Proteomes" id="UP000225706">
    <property type="component" value="Unassembled WGS sequence"/>
</dbReference>
<sequence>MASSVTEEETVGKVERGASDEPTVQDDQGKEKVKHCFSEPWRDVDVILVVEDEKFHVHRQILSLNLPVFRAMFKSEFKEASSIEIPLPGKKADGMLDFLMKIYGPQYTKKEVEITMENVEQFLQLSDEYPVTEHIFKSCMKILEEEPKTKENVMEILALAELYELNKVRQDCNELLSGMKIKTLAETVQLVNVEKGRLQHFLTQRIEVLEGYLDEFENPFKMASCKQSSANDEGTETVQEAREEKVKHCFSEPWEDSDVILVVEDEMFHVHRLILSMNSPVFKTTFISAFKEPSSNEISLPGKKADKVLDFLKQLHVEKREEITMNNVEHLFKLSDEYRVKGIFNQCVKFLETEPKSERSVMKILKLADLYKVENVRQDCFNTIKEMRLQSILENYEDEGLNKETVIKMLSRRIQRLEKFLDDVYPQFQGVIIFMSVSFTNSCNLKMATGLSVTDYKVFALVK</sequence>
<dbReference type="PANTHER" id="PTHR47022">
    <property type="entry name" value="BTB AND MATH DOMAIN-CONTAINING PROTEIN 36-RELATED"/>
    <property type="match status" value="1"/>
</dbReference>
<reference evidence="4" key="1">
    <citation type="journal article" date="2017" name="bioRxiv">
        <title>Comparative analysis of the genomes of Stylophora pistillata and Acropora digitifera provides evidence for extensive differences between species of corals.</title>
        <authorList>
            <person name="Voolstra C.R."/>
            <person name="Li Y."/>
            <person name="Liew Y.J."/>
            <person name="Baumgarten S."/>
            <person name="Zoccola D."/>
            <person name="Flot J.-F."/>
            <person name="Tambutte S."/>
            <person name="Allemand D."/>
            <person name="Aranda M."/>
        </authorList>
    </citation>
    <scope>NUCLEOTIDE SEQUENCE [LARGE SCALE GENOMIC DNA]</scope>
</reference>
<accession>A0A2B4SYY1</accession>
<feature type="region of interest" description="Disordered" evidence="1">
    <location>
        <begin position="1"/>
        <end position="32"/>
    </location>
</feature>
<evidence type="ECO:0000256" key="1">
    <source>
        <dbReference type="SAM" id="MobiDB-lite"/>
    </source>
</evidence>
<dbReference type="OrthoDB" id="5976359at2759"/>
<dbReference type="PANTHER" id="PTHR47022:SF1">
    <property type="entry name" value="BTB AND MATH DOMAIN-CONTAINING PROTEIN 36-RELATED"/>
    <property type="match status" value="1"/>
</dbReference>
<dbReference type="InterPro" id="IPR000210">
    <property type="entry name" value="BTB/POZ_dom"/>
</dbReference>
<dbReference type="CDD" id="cd18186">
    <property type="entry name" value="BTB_POZ_ZBTB_KLHL-like"/>
    <property type="match status" value="2"/>
</dbReference>
<keyword evidence="4" id="KW-1185">Reference proteome</keyword>
<gene>
    <name evidence="3" type="primary">Klhl22</name>
    <name evidence="3" type="ORF">AWC38_SpisGene1425</name>
</gene>
<dbReference type="EMBL" id="LSMT01000009">
    <property type="protein sequence ID" value="PFX33782.1"/>
    <property type="molecule type" value="Genomic_DNA"/>
</dbReference>
<feature type="compositionally biased region" description="Basic and acidic residues" evidence="1">
    <location>
        <begin position="10"/>
        <end position="19"/>
    </location>
</feature>